<feature type="region of interest" description="Disordered" evidence="3">
    <location>
        <begin position="690"/>
        <end position="713"/>
    </location>
</feature>
<dbReference type="InterPro" id="IPR013083">
    <property type="entry name" value="Znf_RING/FYVE/PHD"/>
</dbReference>
<feature type="compositionally biased region" description="Basic and acidic residues" evidence="3">
    <location>
        <begin position="847"/>
        <end position="862"/>
    </location>
</feature>
<evidence type="ECO:0000256" key="2">
    <source>
        <dbReference type="ARBA" id="ARBA00023242"/>
    </source>
</evidence>
<dbReference type="Proteomes" id="UP000324897">
    <property type="component" value="Unassembled WGS sequence"/>
</dbReference>
<comment type="caution">
    <text evidence="6">The sequence shown here is derived from an EMBL/GenBank/DDBJ whole genome shotgun (WGS) entry which is preliminary data.</text>
</comment>
<feature type="region of interest" description="Disordered" evidence="3">
    <location>
        <begin position="526"/>
        <end position="552"/>
    </location>
</feature>
<comment type="subcellular location">
    <subcellularLocation>
        <location evidence="1">Nucleus</location>
    </subcellularLocation>
</comment>
<name>A0A5J9T5C2_9POAL</name>
<keyword evidence="2" id="KW-0539">Nucleus</keyword>
<dbReference type="OrthoDB" id="21264at2759"/>
<dbReference type="PANTHER" id="PTHR46235:SF7">
    <property type="entry name" value="ZINC FINGER PHD-TYPE DOMAIN-CONTAINING PROTEIN"/>
    <property type="match status" value="1"/>
</dbReference>
<feature type="region of interest" description="Disordered" evidence="3">
    <location>
        <begin position="847"/>
        <end position="893"/>
    </location>
</feature>
<dbReference type="EMBL" id="RWGY01000051">
    <property type="protein sequence ID" value="TVU06555.1"/>
    <property type="molecule type" value="Genomic_DNA"/>
</dbReference>
<dbReference type="Pfam" id="PF22908">
    <property type="entry name" value="PHD_NSD"/>
    <property type="match status" value="1"/>
</dbReference>
<dbReference type="CDD" id="cd15565">
    <property type="entry name" value="PHD2_NSD"/>
    <property type="match status" value="1"/>
</dbReference>
<evidence type="ECO:0000259" key="5">
    <source>
        <dbReference type="Pfam" id="PF22908"/>
    </source>
</evidence>
<dbReference type="InterPro" id="IPR022702">
    <property type="entry name" value="Cytosine_MeTrfase1_RFD"/>
</dbReference>
<dbReference type="Gene3D" id="3.30.40.10">
    <property type="entry name" value="Zinc/RING finger domain, C3HC4 (zinc finger)"/>
    <property type="match status" value="1"/>
</dbReference>
<keyword evidence="7" id="KW-1185">Reference proteome</keyword>
<evidence type="ECO:0000313" key="6">
    <source>
        <dbReference type="EMBL" id="TVU06555.1"/>
    </source>
</evidence>
<evidence type="ECO:0000256" key="1">
    <source>
        <dbReference type="ARBA" id="ARBA00004123"/>
    </source>
</evidence>
<feature type="domain" description="RFTS" evidence="4">
    <location>
        <begin position="9"/>
        <end position="142"/>
    </location>
</feature>
<evidence type="ECO:0000256" key="3">
    <source>
        <dbReference type="SAM" id="MobiDB-lite"/>
    </source>
</evidence>
<dbReference type="AlphaFoldDB" id="A0A5J9T5C2"/>
<dbReference type="GO" id="GO:0005634">
    <property type="term" value="C:nucleus"/>
    <property type="evidence" value="ECO:0007669"/>
    <property type="project" value="UniProtKB-SubCell"/>
</dbReference>
<evidence type="ECO:0000259" key="4">
    <source>
        <dbReference type="Pfam" id="PF12047"/>
    </source>
</evidence>
<dbReference type="Pfam" id="PF12047">
    <property type="entry name" value="DNMT1-RFD"/>
    <property type="match status" value="1"/>
</dbReference>
<feature type="compositionally biased region" description="Basic and acidic residues" evidence="3">
    <location>
        <begin position="690"/>
        <end position="700"/>
    </location>
</feature>
<proteinExistence type="predicted"/>
<sequence length="1098" mass="124012">MFDDDDGVEPPFEAVDDYHFEYSRDNPVCFSILPLQFDENGEVQDCDSEKKVYLCGVIDKGLYQVHKKVVTWRLRLDCDQPNILILLSEGNWIRLLKPKKWYKDEIARSIYITLQAIHFVRKQGRDKRNLYGGLWDHLDQVFNKSHTKHAMDDLKKHHSLIKLFLEADPTFMKSKLLPRLIGNSPKKIKKPKTSGTKVQFRSDKSCASNNNYDAVYDGSGENSGDYICDGHAADDDDNDVLCALCDDGGKLLSCIGQCKRAFHPRKKDGRESKCKTLGYTSEELKVFKCNNPSCGHFYHPKCVAKLLEPDDSDGDENCELAKRIMAGMSFTCPVHWCFECGKMEDRTQRAMQFAVCRRCPKSYHRECLPRGISFDSNDKHIQQRGWELSKIIIIYCLDHRICKATGNAKRDHIKFPTIPRISKLRVLRKKKDKMIGKRKRRIVQCSTKSVRVSNNLSIKKNEHTQKAAADSSFKHLVLKPESPAVSLQAELQIEPSMVSASGLSMLEAQKGQGKIFAKSSSSVLGPTMLSSAMGSKPGKRRSRPQKETSSRTSCSIAKKCVVISEGMFDHSVEDILLEKPPLDKDAELETEICQIAKDKDCNEKEKTCEHYSGKGYATIKVTSRENEEQNDVPRKCFVDKHAERNRDKLKSGKKRVMVWGENADGCNSVSGQEGDIYGRENHLCQRPCEHDSRSEGKIDRNGSTSLIPGNVGVTPDNVVETPLEKQLIVRHAHRTADKIDSHSDYGCDQGQIFNQGYACQNEPKSSQCSGNPKELDIDVSGYQSSKIRENKKEATDGNNADLNKNSKCVYIADIRETHDDSSHQCRSSQELDYLDCSYGNSGDNSLRCDDENRVTETSECKTRQGTGSNTREDLTHSINENSSNSPMDGNTLEKSTSWTISWKQLPIQNPGSNYQYRYEQQHQVNSSSNDCYNSRRWGSTQSAFRPGFVAGRQNGPFQYPRGPEHATTGSQSLPFYPRNHGHFTSQCHNPPSYPRQPNHANHTMNLNNFPNYGSYHAVGNDPAARPSLQINNSGAYRPWTDISMFGHGVAYGGYNSEHEGRSNYTFGWGPRTRVAGSVTDRYAPRLEQTNYQPRGWPM</sequence>
<gene>
    <name evidence="6" type="ORF">EJB05_49776</name>
</gene>
<dbReference type="PANTHER" id="PTHR46235">
    <property type="entry name" value="PHD FINGER-CONTAINING PROTEIN DDB_G0268158"/>
    <property type="match status" value="1"/>
</dbReference>
<dbReference type="InterPro" id="IPR055198">
    <property type="entry name" value="NSD_PHD"/>
</dbReference>
<protein>
    <submittedName>
        <fullName evidence="6">Uncharacterized protein</fullName>
    </submittedName>
</protein>
<feature type="compositionally biased region" description="Polar residues" evidence="3">
    <location>
        <begin position="876"/>
        <end position="893"/>
    </location>
</feature>
<reference evidence="6 7" key="1">
    <citation type="journal article" date="2019" name="Sci. Rep.">
        <title>A high-quality genome of Eragrostis curvula grass provides insights into Poaceae evolution and supports new strategies to enhance forage quality.</title>
        <authorList>
            <person name="Carballo J."/>
            <person name="Santos B.A.C.M."/>
            <person name="Zappacosta D."/>
            <person name="Garbus I."/>
            <person name="Selva J.P."/>
            <person name="Gallo C.A."/>
            <person name="Diaz A."/>
            <person name="Albertini E."/>
            <person name="Caccamo M."/>
            <person name="Echenique V."/>
        </authorList>
    </citation>
    <scope>NUCLEOTIDE SEQUENCE [LARGE SCALE GENOMIC DNA]</scope>
    <source>
        <strain evidence="7">cv. Victoria</strain>
        <tissue evidence="6">Leaf</tissue>
    </source>
</reference>
<dbReference type="Gramene" id="TVU06555">
    <property type="protein sequence ID" value="TVU06555"/>
    <property type="gene ID" value="EJB05_49776"/>
</dbReference>
<feature type="domain" description="Histone-lysine N-methyltransferase NSD-like PHD zinc finger" evidence="5">
    <location>
        <begin position="273"/>
        <end position="335"/>
    </location>
</feature>
<accession>A0A5J9T5C2</accession>
<evidence type="ECO:0000313" key="7">
    <source>
        <dbReference type="Proteomes" id="UP000324897"/>
    </source>
</evidence>
<organism evidence="6 7">
    <name type="scientific">Eragrostis curvula</name>
    <name type="common">weeping love grass</name>
    <dbReference type="NCBI Taxonomy" id="38414"/>
    <lineage>
        <taxon>Eukaryota</taxon>
        <taxon>Viridiplantae</taxon>
        <taxon>Streptophyta</taxon>
        <taxon>Embryophyta</taxon>
        <taxon>Tracheophyta</taxon>
        <taxon>Spermatophyta</taxon>
        <taxon>Magnoliopsida</taxon>
        <taxon>Liliopsida</taxon>
        <taxon>Poales</taxon>
        <taxon>Poaceae</taxon>
        <taxon>PACMAD clade</taxon>
        <taxon>Chloridoideae</taxon>
        <taxon>Eragrostideae</taxon>
        <taxon>Eragrostidinae</taxon>
        <taxon>Eragrostis</taxon>
    </lineage>
</organism>